<dbReference type="EC" id="6.1.1.20" evidence="3"/>
<dbReference type="InterPro" id="IPR006195">
    <property type="entry name" value="aa-tRNA-synth_II"/>
</dbReference>
<organism evidence="16 17">
    <name type="scientific">Polysphondylium violaceum</name>
    <dbReference type="NCBI Taxonomy" id="133409"/>
    <lineage>
        <taxon>Eukaryota</taxon>
        <taxon>Amoebozoa</taxon>
        <taxon>Evosea</taxon>
        <taxon>Eumycetozoa</taxon>
        <taxon>Dictyostelia</taxon>
        <taxon>Dictyosteliales</taxon>
        <taxon>Dictyosteliaceae</taxon>
        <taxon>Polysphondylium</taxon>
    </lineage>
</organism>
<dbReference type="SMART" id="SM00896">
    <property type="entry name" value="FDX-ACB"/>
    <property type="match status" value="1"/>
</dbReference>
<dbReference type="InterPro" id="IPR005121">
    <property type="entry name" value="Fdx_antiC-bd"/>
</dbReference>
<keyword evidence="17" id="KW-1185">Reference proteome</keyword>
<dbReference type="GO" id="GO:0005759">
    <property type="term" value="C:mitochondrial matrix"/>
    <property type="evidence" value="ECO:0007669"/>
    <property type="project" value="UniProtKB-SubCell"/>
</dbReference>
<evidence type="ECO:0000313" key="17">
    <source>
        <dbReference type="Proteomes" id="UP000695562"/>
    </source>
</evidence>
<evidence type="ECO:0000256" key="13">
    <source>
        <dbReference type="ARBA" id="ARBA00057761"/>
    </source>
</evidence>
<dbReference type="EMBL" id="AJWJ01000556">
    <property type="protein sequence ID" value="KAF2070021.1"/>
    <property type="molecule type" value="Genomic_DNA"/>
</dbReference>
<evidence type="ECO:0000256" key="5">
    <source>
        <dbReference type="ARBA" id="ARBA00022741"/>
    </source>
</evidence>
<evidence type="ECO:0000256" key="9">
    <source>
        <dbReference type="ARBA" id="ARBA00023128"/>
    </source>
</evidence>
<dbReference type="GO" id="GO:0004826">
    <property type="term" value="F:phenylalanine-tRNA ligase activity"/>
    <property type="evidence" value="ECO:0007669"/>
    <property type="project" value="UniProtKB-EC"/>
</dbReference>
<dbReference type="SUPFAM" id="SSF54991">
    <property type="entry name" value="Anticodon-binding domain of PheRS"/>
    <property type="match status" value="1"/>
</dbReference>
<name>A0A8J4UQ14_9MYCE</name>
<evidence type="ECO:0000256" key="1">
    <source>
        <dbReference type="ARBA" id="ARBA00004305"/>
    </source>
</evidence>
<dbReference type="InterPro" id="IPR045864">
    <property type="entry name" value="aa-tRNA-synth_II/BPL/LPL"/>
</dbReference>
<evidence type="ECO:0000256" key="11">
    <source>
        <dbReference type="ARBA" id="ARBA00031194"/>
    </source>
</evidence>
<dbReference type="AlphaFoldDB" id="A0A8J4UQ14"/>
<evidence type="ECO:0000256" key="3">
    <source>
        <dbReference type="ARBA" id="ARBA00012814"/>
    </source>
</evidence>
<comment type="subcellular location">
    <subcellularLocation>
        <location evidence="1">Mitochondrion matrix</location>
    </subcellularLocation>
</comment>
<dbReference type="PANTHER" id="PTHR11538">
    <property type="entry name" value="PHENYLALANYL-TRNA SYNTHETASE"/>
    <property type="match status" value="1"/>
</dbReference>
<dbReference type="FunFam" id="3.30.70.380:FF:000002">
    <property type="entry name" value="phenylalanine--tRNA ligase, mitochondrial"/>
    <property type="match status" value="1"/>
</dbReference>
<gene>
    <name evidence="16" type="ORF">CYY_008665</name>
</gene>
<evidence type="ECO:0000256" key="7">
    <source>
        <dbReference type="ARBA" id="ARBA00022917"/>
    </source>
</evidence>
<feature type="domain" description="Aminoacyl-transfer RNA synthetases class-II family profile" evidence="14">
    <location>
        <begin position="155"/>
        <end position="325"/>
    </location>
</feature>
<comment type="caution">
    <text evidence="16">The sequence shown here is derived from an EMBL/GenBank/DDBJ whole genome shotgun (WGS) entry which is preliminary data.</text>
</comment>
<dbReference type="Pfam" id="PF01409">
    <property type="entry name" value="tRNA-synt_2d"/>
    <property type="match status" value="2"/>
</dbReference>
<protein>
    <recommendedName>
        <fullName evidence="3">phenylalanine--tRNA ligase</fullName>
        <ecNumber evidence="3">6.1.1.20</ecNumber>
    </recommendedName>
    <alternativeName>
        <fullName evidence="11">Phenylalanyl-tRNA synthetase</fullName>
    </alternativeName>
</protein>
<dbReference type="InterPro" id="IPR002319">
    <property type="entry name" value="Phenylalanyl-tRNA_Synthase"/>
</dbReference>
<reference evidence="16" key="1">
    <citation type="submission" date="2020-01" db="EMBL/GenBank/DDBJ databases">
        <title>Development of genomics and gene disruption for Polysphondylium violaceum indicates a role for the polyketide synthase stlB in stalk morphogenesis.</title>
        <authorList>
            <person name="Narita B."/>
            <person name="Kawabe Y."/>
            <person name="Kin K."/>
            <person name="Saito T."/>
            <person name="Gibbs R."/>
            <person name="Kuspa A."/>
            <person name="Muzny D."/>
            <person name="Queller D."/>
            <person name="Richards S."/>
            <person name="Strassman J."/>
            <person name="Sucgang R."/>
            <person name="Worley K."/>
            <person name="Schaap P."/>
        </authorList>
    </citation>
    <scope>NUCLEOTIDE SEQUENCE</scope>
    <source>
        <strain evidence="16">QSvi11</strain>
    </source>
</reference>
<evidence type="ECO:0000259" key="14">
    <source>
        <dbReference type="PROSITE" id="PS50862"/>
    </source>
</evidence>
<evidence type="ECO:0000256" key="2">
    <source>
        <dbReference type="ARBA" id="ARBA00008226"/>
    </source>
</evidence>
<dbReference type="GO" id="GO:0000049">
    <property type="term" value="F:tRNA binding"/>
    <property type="evidence" value="ECO:0007669"/>
    <property type="project" value="InterPro"/>
</dbReference>
<evidence type="ECO:0000256" key="8">
    <source>
        <dbReference type="ARBA" id="ARBA00022946"/>
    </source>
</evidence>
<keyword evidence="6" id="KW-0067">ATP-binding</keyword>
<keyword evidence="10" id="KW-0030">Aminoacyl-tRNA synthetase</keyword>
<sequence>MNHLINCLKSTKITSGSIKSTCILFRSYSSTTTPTIDYNTLIPENGNIPKSLLDKIGKNLHSSHNHPLNIIKKKIQYHFQSKLSNDQVDFQFFDDFHPRVSVKSNFDELLFPKDHVGRSPNDTYYFNKNQVLRTHTSAHQNDILRDGNRAFLVTGDVYRRDEIDAVHYPAFHQMEGLRVFSFPSDGDKKSHFDPSINFYENQEYKNNKEVKIVEEDLKRSLESMIRGVIGQDLQVRWVDAYFPFTSPSWEMEILFNGKWLEVLGCGVVHPEIMHNTGLGHDRAWAFGIGLERLAMILFDIPDIRLFWTEDSRFHDQFKGVDKSNPSEKGKKLQDIDIKNIKFQPYSKYPSCFKDISFWIGDDFHSNKFFEFVRECCGDLVENVELVDNFTNPKTNKTSQCYRIHYRSMERNLTNEEIDQIQFNLRDKIESSLDLKLR</sequence>
<evidence type="ECO:0000256" key="10">
    <source>
        <dbReference type="ARBA" id="ARBA00023146"/>
    </source>
</evidence>
<dbReference type="GO" id="GO:0006432">
    <property type="term" value="P:phenylalanyl-tRNA aminoacylation"/>
    <property type="evidence" value="ECO:0007669"/>
    <property type="project" value="TreeGrafter"/>
</dbReference>
<dbReference type="CDD" id="cd00496">
    <property type="entry name" value="PheRS_alpha_core"/>
    <property type="match status" value="1"/>
</dbReference>
<dbReference type="Gene3D" id="3.30.930.10">
    <property type="entry name" value="Bira Bifunctional Protein, Domain 2"/>
    <property type="match status" value="1"/>
</dbReference>
<accession>A0A8J4UQ14</accession>
<proteinExistence type="inferred from homology"/>
<evidence type="ECO:0000259" key="15">
    <source>
        <dbReference type="PROSITE" id="PS51447"/>
    </source>
</evidence>
<keyword evidence="5" id="KW-0547">Nucleotide-binding</keyword>
<evidence type="ECO:0000256" key="6">
    <source>
        <dbReference type="ARBA" id="ARBA00022840"/>
    </source>
</evidence>
<keyword evidence="4" id="KW-0436">Ligase</keyword>
<dbReference type="PROSITE" id="PS51447">
    <property type="entry name" value="FDX_ACB"/>
    <property type="match status" value="1"/>
</dbReference>
<evidence type="ECO:0000313" key="16">
    <source>
        <dbReference type="EMBL" id="KAF2070021.1"/>
    </source>
</evidence>
<dbReference type="PROSITE" id="PS50862">
    <property type="entry name" value="AA_TRNA_LIGASE_II"/>
    <property type="match status" value="1"/>
</dbReference>
<keyword evidence="9" id="KW-0496">Mitochondrion</keyword>
<keyword evidence="7" id="KW-0648">Protein biosynthesis</keyword>
<comment type="function">
    <text evidence="13">Is responsible for the charging of tRNA(Phe) with phenylalanine in mitochondrial translation.</text>
</comment>
<dbReference type="InterPro" id="IPR036690">
    <property type="entry name" value="Fdx_antiC-bd_sf"/>
</dbReference>
<dbReference type="Proteomes" id="UP000695562">
    <property type="component" value="Unassembled WGS sequence"/>
</dbReference>
<dbReference type="FunFam" id="3.30.930.10:FF:000053">
    <property type="entry name" value="Phenylalanyl-tRNA synthetase mitochondrial"/>
    <property type="match status" value="1"/>
</dbReference>
<dbReference type="Pfam" id="PF03147">
    <property type="entry name" value="FDX-ACB"/>
    <property type="match status" value="1"/>
</dbReference>
<comment type="catalytic activity">
    <reaction evidence="12">
        <text>tRNA(Phe) + L-phenylalanine + ATP = L-phenylalanyl-tRNA(Phe) + AMP + diphosphate + H(+)</text>
        <dbReference type="Rhea" id="RHEA:19413"/>
        <dbReference type="Rhea" id="RHEA-COMP:9668"/>
        <dbReference type="Rhea" id="RHEA-COMP:9699"/>
        <dbReference type="ChEBI" id="CHEBI:15378"/>
        <dbReference type="ChEBI" id="CHEBI:30616"/>
        <dbReference type="ChEBI" id="CHEBI:33019"/>
        <dbReference type="ChEBI" id="CHEBI:58095"/>
        <dbReference type="ChEBI" id="CHEBI:78442"/>
        <dbReference type="ChEBI" id="CHEBI:78531"/>
        <dbReference type="ChEBI" id="CHEBI:456215"/>
        <dbReference type="EC" id="6.1.1.20"/>
    </reaction>
</comment>
<dbReference type="Gene3D" id="3.30.70.380">
    <property type="entry name" value="Ferrodoxin-fold anticodon-binding domain"/>
    <property type="match status" value="1"/>
</dbReference>
<evidence type="ECO:0000256" key="12">
    <source>
        <dbReference type="ARBA" id="ARBA00049255"/>
    </source>
</evidence>
<dbReference type="SUPFAM" id="SSF55681">
    <property type="entry name" value="Class II aaRS and biotin synthetases"/>
    <property type="match status" value="1"/>
</dbReference>
<dbReference type="OrthoDB" id="4457at2759"/>
<dbReference type="GO" id="GO:0005524">
    <property type="term" value="F:ATP binding"/>
    <property type="evidence" value="ECO:0007669"/>
    <property type="project" value="UniProtKB-KW"/>
</dbReference>
<feature type="domain" description="FDX-ACB" evidence="15">
    <location>
        <begin position="346"/>
        <end position="437"/>
    </location>
</feature>
<dbReference type="PANTHER" id="PTHR11538:SF41">
    <property type="entry name" value="PHENYLALANINE--TRNA LIGASE, MITOCHONDRIAL"/>
    <property type="match status" value="1"/>
</dbReference>
<keyword evidence="8" id="KW-0809">Transit peptide</keyword>
<comment type="similarity">
    <text evidence="2">Belongs to the class-II aminoacyl-tRNA synthetase family.</text>
</comment>
<evidence type="ECO:0000256" key="4">
    <source>
        <dbReference type="ARBA" id="ARBA00022598"/>
    </source>
</evidence>